<dbReference type="PATRIC" id="fig|1346330.5.peg.3605"/>
<dbReference type="PANTHER" id="PTHR43143">
    <property type="entry name" value="METALLOPHOSPHOESTERASE, CALCINEURIN SUPERFAMILY"/>
    <property type="match status" value="1"/>
</dbReference>
<dbReference type="AlphaFoldDB" id="U2HR64"/>
<reference evidence="2 3" key="1">
    <citation type="journal article" date="2013" name="Genome Announc.">
        <title>The Draft Genome Sequence of Sphingomonas paucimobilis Strain HER1398 (Proteobacteria), Host to the Giant PAU Phage, Indicates That It Is a Member of the Genus Sphingobacterium (Bacteroidetes).</title>
        <authorList>
            <person name="White R.A.III."/>
            <person name="Suttle C.A."/>
        </authorList>
    </citation>
    <scope>NUCLEOTIDE SEQUENCE [LARGE SCALE GENOMIC DNA]</scope>
    <source>
        <strain evidence="2 3">HER1398</strain>
    </source>
</reference>
<dbReference type="Gene3D" id="3.60.21.10">
    <property type="match status" value="1"/>
</dbReference>
<sequence length="265" mass="29882">MDRRAFLQSVGAITLFAACGKSKGIIPDEVDNTVLFRFALASDVHYGEAETDYINHINTLKSGFKTFQKNNPCSFFVLNGDIIHNDPKFLVPAYEAVRGLHENLYVTQGNHDRVSDEVWKQIWGHDMDFDVSYGDYAFVFGTTSDAVGALACPNLVKLKTLLDKHKQKKHVFIFWHIHPHGSMKCTGVKELLADYPNVCAVFNGHDHNDESIHTVANIPYMFNGRVAGSWGSFDRNFRVVEVTKNTVVTYLMTPHAKKKQTTLNV</sequence>
<dbReference type="Pfam" id="PF00149">
    <property type="entry name" value="Metallophos"/>
    <property type="match status" value="1"/>
</dbReference>
<evidence type="ECO:0000259" key="1">
    <source>
        <dbReference type="Pfam" id="PF00149"/>
    </source>
</evidence>
<dbReference type="InterPro" id="IPR029052">
    <property type="entry name" value="Metallo-depent_PP-like"/>
</dbReference>
<proteinExistence type="predicted"/>
<dbReference type="STRING" id="1346330.M472_04225"/>
<dbReference type="EMBL" id="ATDL01000020">
    <property type="protein sequence ID" value="ERJ57967.1"/>
    <property type="molecule type" value="Genomic_DNA"/>
</dbReference>
<dbReference type="PANTHER" id="PTHR43143:SF1">
    <property type="entry name" value="SERINE_THREONINE-PROTEIN PHOSPHATASE CPPED1"/>
    <property type="match status" value="1"/>
</dbReference>
<comment type="caution">
    <text evidence="2">The sequence shown here is derived from an EMBL/GenBank/DDBJ whole genome shotgun (WGS) entry which is preliminary data.</text>
</comment>
<evidence type="ECO:0000313" key="2">
    <source>
        <dbReference type="EMBL" id="ERJ57967.1"/>
    </source>
</evidence>
<dbReference type="GO" id="GO:0016787">
    <property type="term" value="F:hydrolase activity"/>
    <property type="evidence" value="ECO:0007669"/>
    <property type="project" value="InterPro"/>
</dbReference>
<evidence type="ECO:0000313" key="3">
    <source>
        <dbReference type="Proteomes" id="UP000016584"/>
    </source>
</evidence>
<dbReference type="SUPFAM" id="SSF56300">
    <property type="entry name" value="Metallo-dependent phosphatases"/>
    <property type="match status" value="1"/>
</dbReference>
<feature type="domain" description="Calcineurin-like phosphoesterase" evidence="1">
    <location>
        <begin position="36"/>
        <end position="208"/>
    </location>
</feature>
<organism evidence="2 3">
    <name type="scientific">Sphingobacterium paucimobilis HER1398</name>
    <dbReference type="NCBI Taxonomy" id="1346330"/>
    <lineage>
        <taxon>Bacteria</taxon>
        <taxon>Pseudomonadati</taxon>
        <taxon>Bacteroidota</taxon>
        <taxon>Sphingobacteriia</taxon>
        <taxon>Sphingobacteriales</taxon>
        <taxon>Sphingobacteriaceae</taxon>
        <taxon>Sphingobacterium</taxon>
    </lineage>
</organism>
<accession>U2HR64</accession>
<dbReference type="PROSITE" id="PS51257">
    <property type="entry name" value="PROKAR_LIPOPROTEIN"/>
    <property type="match status" value="1"/>
</dbReference>
<name>U2HR64_9SPHI</name>
<keyword evidence="3" id="KW-1185">Reference proteome</keyword>
<dbReference type="InterPro" id="IPR004843">
    <property type="entry name" value="Calcineurin-like_PHP"/>
</dbReference>
<gene>
    <name evidence="2" type="ORF">M472_04225</name>
</gene>
<dbReference type="InterPro" id="IPR051918">
    <property type="entry name" value="STPP_CPPED1"/>
</dbReference>
<dbReference type="eggNOG" id="COG1409">
    <property type="taxonomic scope" value="Bacteria"/>
</dbReference>
<dbReference type="OrthoDB" id="9816081at2"/>
<dbReference type="Proteomes" id="UP000016584">
    <property type="component" value="Unassembled WGS sequence"/>
</dbReference>
<protein>
    <recommendedName>
        <fullName evidence="1">Calcineurin-like phosphoesterase domain-containing protein</fullName>
    </recommendedName>
</protein>
<dbReference type="RefSeq" id="WP_021071737.1">
    <property type="nucleotide sequence ID" value="NZ_ATDL01000020.1"/>
</dbReference>